<organism evidence="1 2">
    <name type="scientific">Hypoxylon rubiginosum</name>
    <dbReference type="NCBI Taxonomy" id="110542"/>
    <lineage>
        <taxon>Eukaryota</taxon>
        <taxon>Fungi</taxon>
        <taxon>Dikarya</taxon>
        <taxon>Ascomycota</taxon>
        <taxon>Pezizomycotina</taxon>
        <taxon>Sordariomycetes</taxon>
        <taxon>Xylariomycetidae</taxon>
        <taxon>Xylariales</taxon>
        <taxon>Hypoxylaceae</taxon>
        <taxon>Hypoxylon</taxon>
    </lineage>
</organism>
<keyword evidence="2" id="KW-1185">Reference proteome</keyword>
<dbReference type="Proteomes" id="UP001497680">
    <property type="component" value="Unassembled WGS sequence"/>
</dbReference>
<dbReference type="EMBL" id="MU394353">
    <property type="protein sequence ID" value="KAI6083373.1"/>
    <property type="molecule type" value="Genomic_DNA"/>
</dbReference>
<protein>
    <submittedName>
        <fullName evidence="1">Uncharacterized protein</fullName>
    </submittedName>
</protein>
<sequence length="507" mass="57230">MESLPVDILWEIFGHFCFHCQHPEHFPNADIEDTRNDKKTLARLCRVSKAICAVAQPVLYHYYATGNSRIETNHYRGYDVPTIIPREPDYLPQFVLTIARRPDLAAKVSTMHIVIMQREFMSTYRKNLTPILFELSITKNLPQRRHLHVDWLGHEPLDGSIYMRDGLHLWLATLAMVLTPSLRSLLLAIDHGVEFLTLKGAPQFKLPALRTLALTGHAWDYHFHELEALYAAAPNLETIYACDAGGVRKMGLDTARYSGFKYGLALSNVKTLAISDLTPEHLGNLLPCVPKLEDLEYYWDSAQEFNIANFVELLEPVKTTLKRLCIELVPSSYKDIVSDPFPRPIEPANGDYASIETLREFENLEDLAISCHMVYHEDWIGASDPDEDSRLVELLPKSIRKLRISYLYKGIEKALGGLLAVAPTEFPLLKDIVIGVAERVDLGHESGIEWTAALGTLFEAADIRFSFKTDFLGADPRTIIPGAMPKSKFLPVPRVMDVTTDFELGGD</sequence>
<accession>A0ACC0CSJ3</accession>
<evidence type="ECO:0000313" key="2">
    <source>
        <dbReference type="Proteomes" id="UP001497680"/>
    </source>
</evidence>
<evidence type="ECO:0000313" key="1">
    <source>
        <dbReference type="EMBL" id="KAI6083373.1"/>
    </source>
</evidence>
<comment type="caution">
    <text evidence="1">The sequence shown here is derived from an EMBL/GenBank/DDBJ whole genome shotgun (WGS) entry which is preliminary data.</text>
</comment>
<name>A0ACC0CSJ3_9PEZI</name>
<proteinExistence type="predicted"/>
<reference evidence="1 2" key="1">
    <citation type="journal article" date="2022" name="New Phytol.">
        <title>Ecological generalism drives hyperdiversity of secondary metabolite gene clusters in xylarialean endophytes.</title>
        <authorList>
            <person name="Franco M.E.E."/>
            <person name="Wisecaver J.H."/>
            <person name="Arnold A.E."/>
            <person name="Ju Y.M."/>
            <person name="Slot J.C."/>
            <person name="Ahrendt S."/>
            <person name="Moore L.P."/>
            <person name="Eastman K.E."/>
            <person name="Scott K."/>
            <person name="Konkel Z."/>
            <person name="Mondo S.J."/>
            <person name="Kuo A."/>
            <person name="Hayes R.D."/>
            <person name="Haridas S."/>
            <person name="Andreopoulos B."/>
            <person name="Riley R."/>
            <person name="LaButti K."/>
            <person name="Pangilinan J."/>
            <person name="Lipzen A."/>
            <person name="Amirebrahimi M."/>
            <person name="Yan J."/>
            <person name="Adam C."/>
            <person name="Keymanesh K."/>
            <person name="Ng V."/>
            <person name="Louie K."/>
            <person name="Northen T."/>
            <person name="Drula E."/>
            <person name="Henrissat B."/>
            <person name="Hsieh H.M."/>
            <person name="Youens-Clark K."/>
            <person name="Lutzoni F."/>
            <person name="Miadlikowska J."/>
            <person name="Eastwood D.C."/>
            <person name="Hamelin R.C."/>
            <person name="Grigoriev I.V."/>
            <person name="U'Ren J.M."/>
        </authorList>
    </citation>
    <scope>NUCLEOTIDE SEQUENCE [LARGE SCALE GENOMIC DNA]</scope>
    <source>
        <strain evidence="1 2">ER1909</strain>
    </source>
</reference>
<gene>
    <name evidence="1" type="ORF">F4821DRAFT_193598</name>
</gene>